<evidence type="ECO:0000313" key="3">
    <source>
        <dbReference type="EMBL" id="VVC35548.1"/>
    </source>
</evidence>
<reference evidence="3 4" key="1">
    <citation type="submission" date="2019-08" db="EMBL/GenBank/DDBJ databases">
        <authorList>
            <person name="Alioto T."/>
            <person name="Alioto T."/>
            <person name="Gomez Garrido J."/>
        </authorList>
    </citation>
    <scope>NUCLEOTIDE SEQUENCE [LARGE SCALE GENOMIC DNA]</scope>
</reference>
<organism evidence="3 4">
    <name type="scientific">Cinara cedri</name>
    <dbReference type="NCBI Taxonomy" id="506608"/>
    <lineage>
        <taxon>Eukaryota</taxon>
        <taxon>Metazoa</taxon>
        <taxon>Ecdysozoa</taxon>
        <taxon>Arthropoda</taxon>
        <taxon>Hexapoda</taxon>
        <taxon>Insecta</taxon>
        <taxon>Pterygota</taxon>
        <taxon>Neoptera</taxon>
        <taxon>Paraneoptera</taxon>
        <taxon>Hemiptera</taxon>
        <taxon>Sternorrhyncha</taxon>
        <taxon>Aphidomorpha</taxon>
        <taxon>Aphidoidea</taxon>
        <taxon>Aphididae</taxon>
        <taxon>Lachninae</taxon>
        <taxon>Cinara</taxon>
    </lineage>
</organism>
<feature type="coiled-coil region" evidence="1">
    <location>
        <begin position="337"/>
        <end position="399"/>
    </location>
</feature>
<dbReference type="OrthoDB" id="5322683at2759"/>
<dbReference type="GO" id="GO:0005794">
    <property type="term" value="C:Golgi apparatus"/>
    <property type="evidence" value="ECO:0007669"/>
    <property type="project" value="TreeGrafter"/>
</dbReference>
<accession>A0A5E4MTJ0</accession>
<dbReference type="Gene3D" id="1.10.220.60">
    <property type="entry name" value="GRIP domain"/>
    <property type="match status" value="1"/>
</dbReference>
<dbReference type="Pfam" id="PF01465">
    <property type="entry name" value="GRIP"/>
    <property type="match status" value="1"/>
</dbReference>
<feature type="domain" description="GRIP" evidence="2">
    <location>
        <begin position="909"/>
        <end position="956"/>
    </location>
</feature>
<dbReference type="SUPFAM" id="SSF101283">
    <property type="entry name" value="GRIP domain"/>
    <property type="match status" value="1"/>
</dbReference>
<dbReference type="AlphaFoldDB" id="A0A5E4MTJ0"/>
<evidence type="ECO:0000259" key="2">
    <source>
        <dbReference type="PROSITE" id="PS50913"/>
    </source>
</evidence>
<dbReference type="InterPro" id="IPR000237">
    <property type="entry name" value="GRIP_dom"/>
</dbReference>
<evidence type="ECO:0000313" key="4">
    <source>
        <dbReference type="Proteomes" id="UP000325440"/>
    </source>
</evidence>
<protein>
    <submittedName>
        <fullName evidence="3">GRIP domain</fullName>
    </submittedName>
</protein>
<feature type="coiled-coil region" evidence="1">
    <location>
        <begin position="727"/>
        <end position="787"/>
    </location>
</feature>
<dbReference type="EMBL" id="CABPRJ010001427">
    <property type="protein sequence ID" value="VVC35548.1"/>
    <property type="molecule type" value="Genomic_DNA"/>
</dbReference>
<keyword evidence="1" id="KW-0175">Coiled coil</keyword>
<dbReference type="PROSITE" id="PS50913">
    <property type="entry name" value="GRIP"/>
    <property type="match status" value="1"/>
</dbReference>
<keyword evidence="4" id="KW-1185">Reference proteome</keyword>
<evidence type="ECO:0000256" key="1">
    <source>
        <dbReference type="SAM" id="Coils"/>
    </source>
</evidence>
<feature type="coiled-coil region" evidence="1">
    <location>
        <begin position="234"/>
        <end position="307"/>
    </location>
</feature>
<dbReference type="GO" id="GO:0048193">
    <property type="term" value="P:Golgi vesicle transport"/>
    <property type="evidence" value="ECO:0007669"/>
    <property type="project" value="TreeGrafter"/>
</dbReference>
<proteinExistence type="predicted"/>
<dbReference type="PANTHER" id="PTHR19327">
    <property type="entry name" value="GOLGIN"/>
    <property type="match status" value="1"/>
</dbReference>
<name>A0A5E4MTJ0_9HEMI</name>
<gene>
    <name evidence="3" type="ORF">CINCED_3A012458</name>
</gene>
<dbReference type="PANTHER" id="PTHR19327:SF0">
    <property type="entry name" value="GOLGIN SUBFAMILY A MEMBER 4"/>
    <property type="match status" value="1"/>
</dbReference>
<dbReference type="SMART" id="SM00755">
    <property type="entry name" value="Grip"/>
    <property type="match status" value="1"/>
</dbReference>
<dbReference type="GO" id="GO:0031267">
    <property type="term" value="F:small GTPase binding"/>
    <property type="evidence" value="ECO:0007669"/>
    <property type="project" value="TreeGrafter"/>
</dbReference>
<sequence>MFKRLKKSIGKIDESITFDFLPQNHPHRSVFPTVSPVNSEMENSKLCFDDKIEEMPENFPARVAVSESTTVDLGKYSQSSSSSVNDHTSFYNDVELSSELNDSVSVKSKNTNEIIEKHVYTAYKRLHGRYYKYKIKYTDLANTLKQTVMTHDKFKIIISKAQDKLLQRITELKEECSLEKAAKAHMEVALRNDIEEKDHLISTLNTKINLLKQNCSDKCESLPSKNFVNLLAKCERLNKELTLFKSDCASLEKQIKLLKENEESTLLNLAENEMVIHKELKTKEDQIKKLEKAINGLQKEKKILLKENAEHSSTNLYLGNINQNVQEKLTKQLYELEEKISSAFEFKENEVNELKNQLKVLEKRFELQEQKNVSTGEILIAKEKEVNDLKLVISRLEQILNDNKVSASKKIDTFLKEVGEKSLTIKNLANQLKEMDELRQDYEKNENEVVSLKNQIYQTKKLMKDGELARVDEQNKYIKELKQKSEDIYNLKEELKLLEISLKDNKKKNTDLRIYFDEINLKNNRLVESVEELKLKIINYKKSNEELEDTIKVVQKEKEIVTETTKIKMEENQLEYDKLNKLYKKMLSKLNQDKLNTIYEERSIDSVIEDYNLLVEKNAYLIKERQQLLQTFQNTIQILNTDFEFFKHFIKEQLTEWLFIFFKYIKQLKSEYSLQIKLCHNNLIATKNKLESIQKTYFILKSDCIYNLKHFKTEIIENYEKIIMLSLFEYSKELKKEKTHLTQLQKEINFNRISEQRLVKEEVRETIQELQDCIEVQKKTFTDLQNEYFNYQVIEKENWTNKLTQTENKWLKKMNNYKKLMDTEHREEVEALTNEWSKERKQRPNLETAECKNEKALEKIIQDVETTSQREEVLQRQVTRLAKELGELKKNYRNEVYNKPRTNDMDDDNNKGGCEMEYLRNVLYEYMMGRQPMVLAKVLAAIVKFDSNQLNTVLQKEEQKVSLTKTLGM</sequence>
<dbReference type="Proteomes" id="UP000325440">
    <property type="component" value="Unassembled WGS sequence"/>
</dbReference>
<feature type="coiled-coil region" evidence="1">
    <location>
        <begin position="425"/>
        <end position="589"/>
    </location>
</feature>